<organism evidence="1 2">
    <name type="scientific">Artomyces pyxidatus</name>
    <dbReference type="NCBI Taxonomy" id="48021"/>
    <lineage>
        <taxon>Eukaryota</taxon>
        <taxon>Fungi</taxon>
        <taxon>Dikarya</taxon>
        <taxon>Basidiomycota</taxon>
        <taxon>Agaricomycotina</taxon>
        <taxon>Agaricomycetes</taxon>
        <taxon>Russulales</taxon>
        <taxon>Auriscalpiaceae</taxon>
        <taxon>Artomyces</taxon>
    </lineage>
</organism>
<accession>A0ACB8T6L7</accession>
<keyword evidence="2" id="KW-1185">Reference proteome</keyword>
<proteinExistence type="predicted"/>
<gene>
    <name evidence="1" type="ORF">BV25DRAFT_1823946</name>
</gene>
<evidence type="ECO:0000313" key="2">
    <source>
        <dbReference type="Proteomes" id="UP000814140"/>
    </source>
</evidence>
<comment type="caution">
    <text evidence="1">The sequence shown here is derived from an EMBL/GenBank/DDBJ whole genome shotgun (WGS) entry which is preliminary data.</text>
</comment>
<dbReference type="Proteomes" id="UP000814140">
    <property type="component" value="Unassembled WGS sequence"/>
</dbReference>
<reference evidence="1" key="2">
    <citation type="journal article" date="2022" name="New Phytol.">
        <title>Evolutionary transition to the ectomycorrhizal habit in the genomes of a hyperdiverse lineage of mushroom-forming fungi.</title>
        <authorList>
            <person name="Looney B."/>
            <person name="Miyauchi S."/>
            <person name="Morin E."/>
            <person name="Drula E."/>
            <person name="Courty P.E."/>
            <person name="Kohler A."/>
            <person name="Kuo A."/>
            <person name="LaButti K."/>
            <person name="Pangilinan J."/>
            <person name="Lipzen A."/>
            <person name="Riley R."/>
            <person name="Andreopoulos W."/>
            <person name="He G."/>
            <person name="Johnson J."/>
            <person name="Nolan M."/>
            <person name="Tritt A."/>
            <person name="Barry K.W."/>
            <person name="Grigoriev I.V."/>
            <person name="Nagy L.G."/>
            <person name="Hibbett D."/>
            <person name="Henrissat B."/>
            <person name="Matheny P.B."/>
            <person name="Labbe J."/>
            <person name="Martin F.M."/>
        </authorList>
    </citation>
    <scope>NUCLEOTIDE SEQUENCE</scope>
    <source>
        <strain evidence="1">HHB10654</strain>
    </source>
</reference>
<reference evidence="1" key="1">
    <citation type="submission" date="2021-03" db="EMBL/GenBank/DDBJ databases">
        <authorList>
            <consortium name="DOE Joint Genome Institute"/>
            <person name="Ahrendt S."/>
            <person name="Looney B.P."/>
            <person name="Miyauchi S."/>
            <person name="Morin E."/>
            <person name="Drula E."/>
            <person name="Courty P.E."/>
            <person name="Chicoki N."/>
            <person name="Fauchery L."/>
            <person name="Kohler A."/>
            <person name="Kuo A."/>
            <person name="Labutti K."/>
            <person name="Pangilinan J."/>
            <person name="Lipzen A."/>
            <person name="Riley R."/>
            <person name="Andreopoulos W."/>
            <person name="He G."/>
            <person name="Johnson J."/>
            <person name="Barry K.W."/>
            <person name="Grigoriev I.V."/>
            <person name="Nagy L."/>
            <person name="Hibbett D."/>
            <person name="Henrissat B."/>
            <person name="Matheny P.B."/>
            <person name="Labbe J."/>
            <person name="Martin F."/>
        </authorList>
    </citation>
    <scope>NUCLEOTIDE SEQUENCE</scope>
    <source>
        <strain evidence="1">HHB10654</strain>
    </source>
</reference>
<dbReference type="EMBL" id="MU277201">
    <property type="protein sequence ID" value="KAI0063895.1"/>
    <property type="molecule type" value="Genomic_DNA"/>
</dbReference>
<name>A0ACB8T6L7_9AGAM</name>
<evidence type="ECO:0000313" key="1">
    <source>
        <dbReference type="EMBL" id="KAI0063895.1"/>
    </source>
</evidence>
<sequence length="1107" mass="124476">MPARTAAPILETLSTAIPKAFEQAQTSTANHQKNFVALHKIQIEAATKTESVRNGEGLKLVGERAFEDCFLDMINRVLVVKKGTAVGDRIVKFVGGYIRFLNAKAVAEGVKKEENEQQEAESEEEETTSTRFTLRLLKHFLKGFTAKDKNVRYRVVHFVAEMISHLGELDEEMYKKLRTALLERIRDKESTVRVPAVIALAKLCGTENEDELEEGEPTVSDALEDILAHDPSADVRRAALLNILVSPTSLSALLARTRDVDTTIRKLVYSAVLEPNCFSSIAEEERVVGHAHPRALTIAQRELIVRNGLGDREPTVRAAAGKLVGAWVDAVGGGKGMVGEDMIAFLEMFDLGEGSVAEDALLSVFVTRVDLFDGLEFDDDYWKALTPEKAFLVRVYVDHCTSTKDDSRLDSVLPLVTGHAFLLQERSNALLKKIAEDDRTRLLDDDESAARKEEQRIEQEFVIAEMLRLAVNLDFGDEIGRRKMEWLVRDMLSKEALPDSLVSRCLDVLRLLSSSERDLIRIVVEIVHELRDPTEEEAPKDPEANDDADTTFGDTPAVPRIRTRPVEKDPAMMSAEERERADAIDMRCLDLCIGMLERVNGTFEENSTLEGILGELIVPAVKRKELVLREKGLICLGLCCLIARRMALGSFQLFLGQVQAAPEVLKIRVLQVVFDVLMVHEGDFLAKASVGGDRVIEFLLQVLNNEESEKVQALLCMGFAKLMLSGMIVDERVLSSLVLIYLAPDTVDNQELRQCLSYFFPVYCYSSPRNQHRMKEVFVPIYEQLAKEYRELEEDQEMVTPAQMCGMFVDWTDPQKAVEIPGQTADPLVHVDFATTIIKALYHKDMEKDDKKVLCQVLSKLYIPPEVDDDKIRTLKLLMHNLHSRRPLRDSAANTAFTKFDNSISKKFEKQLEDFDEAEYRQLESLKDLFEFLDDIIPDDDEEEVELPKKRATRKRRSESVATDAQSTADEGRTTPAASRRKGKGRAKRPRLSHSDEDEEEEQDVGSPPTSAAPTRAMPRRAATKKVVMKPIVLEGDTDEDEEEEDDDDEDEDEEATPVPRRRPKASRTREAPPEDGEDDDLAAPEDSIMDSDEDEDEEVEGVLDAL</sequence>
<protein>
    <submittedName>
        <fullName evidence="1">Uncharacterized protein</fullName>
    </submittedName>
</protein>